<dbReference type="STRING" id="1611254.A0A2G5TLD7"/>
<comment type="caution">
    <text evidence="2">The sequence shown here is derived from an EMBL/GenBank/DDBJ whole genome shotgun (WGS) entry which is preliminary data.</text>
</comment>
<evidence type="ECO:0000313" key="3">
    <source>
        <dbReference type="Proteomes" id="UP000230233"/>
    </source>
</evidence>
<reference evidence="3" key="1">
    <citation type="submission" date="2017-10" db="EMBL/GenBank/DDBJ databases">
        <title>Rapid genome shrinkage in a self-fertile nematode reveals novel sperm competition proteins.</title>
        <authorList>
            <person name="Yin D."/>
            <person name="Schwarz E.M."/>
            <person name="Thomas C.G."/>
            <person name="Felde R.L."/>
            <person name="Korf I.F."/>
            <person name="Cutter A.D."/>
            <person name="Schartner C.M."/>
            <person name="Ralston E.J."/>
            <person name="Meyer B.J."/>
            <person name="Haag E.S."/>
        </authorList>
    </citation>
    <scope>NUCLEOTIDE SEQUENCE [LARGE SCALE GENOMIC DNA]</scope>
    <source>
        <strain evidence="3">JU1422</strain>
    </source>
</reference>
<keyword evidence="1" id="KW-0472">Membrane</keyword>
<keyword evidence="1" id="KW-0812">Transmembrane</keyword>
<dbReference type="AlphaFoldDB" id="A0A2G5TLD7"/>
<accession>A0A2G5TLD7</accession>
<dbReference type="PANTHER" id="PTHR47323">
    <property type="entry name" value="FMRFAMIDE PEPTIDE RECEPTOR FAMILY-RELATED"/>
    <property type="match status" value="1"/>
</dbReference>
<proteinExistence type="predicted"/>
<organism evidence="2 3">
    <name type="scientific">Caenorhabditis nigoni</name>
    <dbReference type="NCBI Taxonomy" id="1611254"/>
    <lineage>
        <taxon>Eukaryota</taxon>
        <taxon>Metazoa</taxon>
        <taxon>Ecdysozoa</taxon>
        <taxon>Nematoda</taxon>
        <taxon>Chromadorea</taxon>
        <taxon>Rhabditida</taxon>
        <taxon>Rhabditina</taxon>
        <taxon>Rhabditomorpha</taxon>
        <taxon>Rhabditoidea</taxon>
        <taxon>Rhabditidae</taxon>
        <taxon>Peloderinae</taxon>
        <taxon>Caenorhabditis</taxon>
    </lineage>
</organism>
<dbReference type="PANTHER" id="PTHR47323:SF1">
    <property type="entry name" value="G-PROTEIN COUPLED RECEPTORS FAMILY 1 PROFILE DOMAIN-CONTAINING PROTEIN"/>
    <property type="match status" value="1"/>
</dbReference>
<evidence type="ECO:0000313" key="2">
    <source>
        <dbReference type="EMBL" id="PIC28063.1"/>
    </source>
</evidence>
<sequence length="75" mass="8748">MIEVSNILIIIHIGTTFFIYYFFSARFRNILLYLFKKRRDLPDNSLTDLNKRRLLQKSDSTCTSLAKTSPKASMA</sequence>
<protein>
    <submittedName>
        <fullName evidence="2">Uncharacterized protein</fullName>
    </submittedName>
</protein>
<dbReference type="InterPro" id="IPR053352">
    <property type="entry name" value="FMRFamide_rcpt"/>
</dbReference>
<name>A0A2G5TLD7_9PELO</name>
<dbReference type="EMBL" id="PDUG01000005">
    <property type="protein sequence ID" value="PIC28063.1"/>
    <property type="molecule type" value="Genomic_DNA"/>
</dbReference>
<keyword evidence="3" id="KW-1185">Reference proteome</keyword>
<evidence type="ECO:0000256" key="1">
    <source>
        <dbReference type="SAM" id="Phobius"/>
    </source>
</evidence>
<feature type="transmembrane region" description="Helical" evidence="1">
    <location>
        <begin position="6"/>
        <end position="23"/>
    </location>
</feature>
<dbReference type="Proteomes" id="UP000230233">
    <property type="component" value="Chromosome V"/>
</dbReference>
<keyword evidence="1" id="KW-1133">Transmembrane helix</keyword>
<gene>
    <name evidence="2" type="primary">Cnig_chr_V.g20102</name>
    <name evidence="2" type="ORF">B9Z55_020102</name>
</gene>